<gene>
    <name evidence="9" type="ORF">PhaeoP13_02254</name>
</gene>
<evidence type="ECO:0000259" key="8">
    <source>
        <dbReference type="PROSITE" id="PS50885"/>
    </source>
</evidence>
<feature type="compositionally biased region" description="Acidic residues" evidence="5">
    <location>
        <begin position="647"/>
        <end position="656"/>
    </location>
</feature>
<dbReference type="SUPFAM" id="SSF158472">
    <property type="entry name" value="HAMP domain-like"/>
    <property type="match status" value="1"/>
</dbReference>
<dbReference type="SMART" id="SM00283">
    <property type="entry name" value="MA"/>
    <property type="match status" value="1"/>
</dbReference>
<dbReference type="FunFam" id="1.10.287.950:FF:000001">
    <property type="entry name" value="Methyl-accepting chemotaxis sensory transducer"/>
    <property type="match status" value="1"/>
</dbReference>
<dbReference type="Pfam" id="PF00015">
    <property type="entry name" value="MCPsignal"/>
    <property type="match status" value="1"/>
</dbReference>
<keyword evidence="4" id="KW-0807">Transducer</keyword>
<dbReference type="SUPFAM" id="SSF58104">
    <property type="entry name" value="Methyl-accepting chemotaxis protein (MCP) signaling domain"/>
    <property type="match status" value="1"/>
</dbReference>
<dbReference type="GO" id="GO:0016020">
    <property type="term" value="C:membrane"/>
    <property type="evidence" value="ECO:0007669"/>
    <property type="project" value="UniProtKB-SubCell"/>
</dbReference>
<dbReference type="Gene3D" id="1.10.287.950">
    <property type="entry name" value="Methyl-accepting chemotaxis protein"/>
    <property type="match status" value="1"/>
</dbReference>
<accession>A0AAN1LB15</accession>
<feature type="compositionally biased region" description="Low complexity" evidence="5">
    <location>
        <begin position="627"/>
        <end position="640"/>
    </location>
</feature>
<dbReference type="PROSITE" id="PS50111">
    <property type="entry name" value="CHEMOTAXIS_TRANSDUC_2"/>
    <property type="match status" value="1"/>
</dbReference>
<dbReference type="Proteomes" id="UP000218606">
    <property type="component" value="Chromosome"/>
</dbReference>
<dbReference type="RefSeq" id="WP_096871944.1">
    <property type="nucleotide sequence ID" value="NZ_CP010656.1"/>
</dbReference>
<evidence type="ECO:0000259" key="7">
    <source>
        <dbReference type="PROSITE" id="PS50111"/>
    </source>
</evidence>
<reference evidence="9 10" key="1">
    <citation type="journal article" date="2017" name="Front. Microbiol.">
        <title>Phaeobacter piscinae sp. nov., a species of the Roseobacter group and potential aquaculture probiont.</title>
        <authorList>
            <person name="Sonnenschein E.C."/>
            <person name="Phippen C.B.W."/>
            <person name="Nielsen K.F."/>
            <person name="Mateiu R.V."/>
            <person name="Melchiorsen J."/>
            <person name="Gram L."/>
            <person name="Overmann J."/>
            <person name="Freese H.M."/>
        </authorList>
    </citation>
    <scope>NUCLEOTIDE SEQUENCE [LARGE SCALE GENOMIC DNA]</scope>
    <source>
        <strain evidence="9 10">P13</strain>
    </source>
</reference>
<organism evidence="9 10">
    <name type="scientific">Phaeobacter piscinae</name>
    <dbReference type="NCBI Taxonomy" id="1580596"/>
    <lineage>
        <taxon>Bacteria</taxon>
        <taxon>Pseudomonadati</taxon>
        <taxon>Pseudomonadota</taxon>
        <taxon>Alphaproteobacteria</taxon>
        <taxon>Rhodobacterales</taxon>
        <taxon>Roseobacteraceae</taxon>
        <taxon>Phaeobacter</taxon>
    </lineage>
</organism>
<comment type="similarity">
    <text evidence="3">Belongs to the methyl-accepting chemotaxis (MCP) protein family.</text>
</comment>
<dbReference type="AlphaFoldDB" id="A0AAN1LB15"/>
<keyword evidence="6" id="KW-1133">Transmembrane helix</keyword>
<evidence type="ECO:0000256" key="3">
    <source>
        <dbReference type="ARBA" id="ARBA00029447"/>
    </source>
</evidence>
<evidence type="ECO:0000313" key="9">
    <source>
        <dbReference type="EMBL" id="ATG44177.1"/>
    </source>
</evidence>
<feature type="domain" description="HAMP" evidence="8">
    <location>
        <begin position="211"/>
        <end position="264"/>
    </location>
</feature>
<keyword evidence="2" id="KW-0145">Chemotaxis</keyword>
<evidence type="ECO:0000313" key="10">
    <source>
        <dbReference type="Proteomes" id="UP000218606"/>
    </source>
</evidence>
<keyword evidence="6" id="KW-0812">Transmembrane</keyword>
<evidence type="ECO:0000256" key="2">
    <source>
        <dbReference type="ARBA" id="ARBA00022500"/>
    </source>
</evidence>
<dbReference type="PANTHER" id="PTHR43531:SF11">
    <property type="entry name" value="METHYL-ACCEPTING CHEMOTAXIS PROTEIN 3"/>
    <property type="match status" value="1"/>
</dbReference>
<protein>
    <submittedName>
        <fullName evidence="9">Methyl-accepting chemotaxis protein</fullName>
    </submittedName>
</protein>
<dbReference type="PROSITE" id="PS50885">
    <property type="entry name" value="HAMP"/>
    <property type="match status" value="2"/>
</dbReference>
<keyword evidence="6" id="KW-0472">Membrane</keyword>
<dbReference type="InterPro" id="IPR003660">
    <property type="entry name" value="HAMP_dom"/>
</dbReference>
<evidence type="ECO:0000256" key="4">
    <source>
        <dbReference type="PROSITE-ProRule" id="PRU00284"/>
    </source>
</evidence>
<feature type="region of interest" description="Disordered" evidence="5">
    <location>
        <begin position="595"/>
        <end position="656"/>
    </location>
</feature>
<feature type="domain" description="HAMP" evidence="8">
    <location>
        <begin position="275"/>
        <end position="323"/>
    </location>
</feature>
<dbReference type="CDD" id="cd06225">
    <property type="entry name" value="HAMP"/>
    <property type="match status" value="1"/>
</dbReference>
<dbReference type="InterPro" id="IPR051310">
    <property type="entry name" value="MCP_chemotaxis"/>
</dbReference>
<evidence type="ECO:0000256" key="1">
    <source>
        <dbReference type="ARBA" id="ARBA00004370"/>
    </source>
</evidence>
<dbReference type="Gene3D" id="6.10.340.10">
    <property type="match status" value="1"/>
</dbReference>
<dbReference type="PANTHER" id="PTHR43531">
    <property type="entry name" value="PROTEIN ICFG"/>
    <property type="match status" value="1"/>
</dbReference>
<name>A0AAN1LB15_9RHOB</name>
<dbReference type="EMBL" id="CP010767">
    <property type="protein sequence ID" value="ATG44177.1"/>
    <property type="molecule type" value="Genomic_DNA"/>
</dbReference>
<evidence type="ECO:0000256" key="6">
    <source>
        <dbReference type="SAM" id="Phobius"/>
    </source>
</evidence>
<dbReference type="SMART" id="SM00304">
    <property type="entry name" value="HAMP"/>
    <property type="match status" value="2"/>
</dbReference>
<sequence>MFRTISTKTRFMISGAVSVFTILVLALISVYSLWQSELELERQIDVTKTVRHELKIDLLHEELHAEVIYLVFAGDHATAAEREELRARVVEAGEEIRTNVELLKRDTLPPKALAQVEGMAPEVDAFLTQGVALAELATTDRAAAEADLDAFEESYKALNTKLHPLSDWIEQAAIETADAARAHDMALLYTLLGTSVLLVLITIYNARKMTLNIVRPIGRMREALREVAEGDFGLKVEARMRGDDFGQIAHDIDRVSGRVIDELEKQNALRDESEKVIDRLRQGLQRLAAGDFSDQINDSFGSDYDPLRINYNETVDKLNEVMAQVVKASAAIQTQSDEIRSGSEDMSARTESQAATLEETAAALEEMTVSVSNSAKNAKAVEGAVDSARKDVENSGRVVEGAIEAMNEIERSSGQISQIIGVIDDIAFQTNLLALNAGVEAARAGEVGRGFAVVASEVRALAQRSSDAANEIKTLITASTRTVEEGVEKVDSAGKALSQVVGEVVNIATLVSGISSESGEQAQGLNEINIGVAQLDNVTQQNAAMVEESGAAILKMNSETYGLNQIVSQFILLSSDGVEGGSVSAATRAAEVVEAGHPDEERWEDYNEVSAHGPVSGDGIDDWDNHSPSSQKPAASAADSGNRDGWADDDAVANFA</sequence>
<dbReference type="CDD" id="cd11386">
    <property type="entry name" value="MCP_signal"/>
    <property type="match status" value="1"/>
</dbReference>
<dbReference type="GO" id="GO:0006935">
    <property type="term" value="P:chemotaxis"/>
    <property type="evidence" value="ECO:0007669"/>
    <property type="project" value="UniProtKB-KW"/>
</dbReference>
<feature type="domain" description="Methyl-accepting transducer" evidence="7">
    <location>
        <begin position="328"/>
        <end position="557"/>
    </location>
</feature>
<proteinExistence type="inferred from homology"/>
<evidence type="ECO:0000256" key="5">
    <source>
        <dbReference type="SAM" id="MobiDB-lite"/>
    </source>
</evidence>
<dbReference type="Pfam" id="PF00672">
    <property type="entry name" value="HAMP"/>
    <property type="match status" value="1"/>
</dbReference>
<feature type="transmembrane region" description="Helical" evidence="6">
    <location>
        <begin position="12"/>
        <end position="34"/>
    </location>
</feature>
<comment type="subcellular location">
    <subcellularLocation>
        <location evidence="1">Membrane</location>
    </subcellularLocation>
</comment>
<dbReference type="GO" id="GO:0007165">
    <property type="term" value="P:signal transduction"/>
    <property type="evidence" value="ECO:0007669"/>
    <property type="project" value="UniProtKB-KW"/>
</dbReference>
<dbReference type="InterPro" id="IPR004089">
    <property type="entry name" value="MCPsignal_dom"/>
</dbReference>